<dbReference type="InterPro" id="IPR035923">
    <property type="entry name" value="TT1751-like_sf"/>
</dbReference>
<dbReference type="CDD" id="cd14797">
    <property type="entry name" value="DUF302"/>
    <property type="match status" value="1"/>
</dbReference>
<dbReference type="EMBL" id="MLJW01000085">
    <property type="protein sequence ID" value="OIR01317.1"/>
    <property type="molecule type" value="Genomic_DNA"/>
</dbReference>
<dbReference type="PIRSF" id="PIRSF021774">
    <property type="entry name" value="UCP021774"/>
    <property type="match status" value="1"/>
</dbReference>
<sequence>MKQEIMHAGAMIEMFTLKMTSNQSIEKIAQNVPIECEKNNFALLQTFIYHEIVESKGFPIKRKVFIYEICQAKVAAKMLTTNPEFSIFMPCKIAIYENDAQTIISTMNMEIMLKAVEDNKELYNEATTLFNTLKSLLTSLKNTK</sequence>
<name>A0A1J5SAV6_9ZZZZ</name>
<feature type="domain" description="DUF302" evidence="1">
    <location>
        <begin position="51"/>
        <end position="108"/>
    </location>
</feature>
<gene>
    <name evidence="2" type="ORF">GALL_166050</name>
</gene>
<evidence type="ECO:0000313" key="2">
    <source>
        <dbReference type="EMBL" id="OIR01317.1"/>
    </source>
</evidence>
<dbReference type="AlphaFoldDB" id="A0A1J5SAV6"/>
<dbReference type="PANTHER" id="PTHR38342:SF1">
    <property type="entry name" value="SLR5037 PROTEIN"/>
    <property type="match status" value="1"/>
</dbReference>
<proteinExistence type="predicted"/>
<dbReference type="Pfam" id="PF03625">
    <property type="entry name" value="DUF302"/>
    <property type="match status" value="1"/>
</dbReference>
<dbReference type="PANTHER" id="PTHR38342">
    <property type="entry name" value="SLR5037 PROTEIN"/>
    <property type="match status" value="1"/>
</dbReference>
<dbReference type="SUPFAM" id="SSF103247">
    <property type="entry name" value="TT1751-like"/>
    <property type="match status" value="1"/>
</dbReference>
<accession>A0A1J5SAV6</accession>
<comment type="caution">
    <text evidence="2">The sequence shown here is derived from an EMBL/GenBank/DDBJ whole genome shotgun (WGS) entry which is preliminary data.</text>
</comment>
<evidence type="ECO:0000259" key="1">
    <source>
        <dbReference type="Pfam" id="PF03625"/>
    </source>
</evidence>
<dbReference type="InterPro" id="IPR005180">
    <property type="entry name" value="DUF302"/>
</dbReference>
<reference evidence="2" key="1">
    <citation type="submission" date="2016-10" db="EMBL/GenBank/DDBJ databases">
        <title>Sequence of Gallionella enrichment culture.</title>
        <authorList>
            <person name="Poehlein A."/>
            <person name="Muehling M."/>
            <person name="Daniel R."/>
        </authorList>
    </citation>
    <scope>NUCLEOTIDE SEQUENCE</scope>
</reference>
<organism evidence="2">
    <name type="scientific">mine drainage metagenome</name>
    <dbReference type="NCBI Taxonomy" id="410659"/>
    <lineage>
        <taxon>unclassified sequences</taxon>
        <taxon>metagenomes</taxon>
        <taxon>ecological metagenomes</taxon>
    </lineage>
</organism>
<dbReference type="InterPro" id="IPR016796">
    <property type="entry name" value="UCP021774"/>
</dbReference>
<dbReference type="Gene3D" id="3.30.310.70">
    <property type="entry name" value="TT1751-like domain"/>
    <property type="match status" value="1"/>
</dbReference>
<protein>
    <recommendedName>
        <fullName evidence="1">DUF302 domain-containing protein</fullName>
    </recommendedName>
</protein>